<accession>A0A420J5A2</accession>
<sequence length="73" mass="8469">MASESTITNMRGKISNFENKLDLNGGTPSIGNVNGFISWRIEIYKDSNYRDYSLWEAYVEDFDKFTKETFEIA</sequence>
<gene>
    <name evidence="1" type="ORF">GcM1_176004</name>
</gene>
<organism evidence="1 2">
    <name type="scientific">Golovinomyces cichoracearum</name>
    <dbReference type="NCBI Taxonomy" id="62708"/>
    <lineage>
        <taxon>Eukaryota</taxon>
        <taxon>Fungi</taxon>
        <taxon>Dikarya</taxon>
        <taxon>Ascomycota</taxon>
        <taxon>Pezizomycotina</taxon>
        <taxon>Leotiomycetes</taxon>
        <taxon>Erysiphales</taxon>
        <taxon>Erysiphaceae</taxon>
        <taxon>Golovinomyces</taxon>
    </lineage>
</organism>
<evidence type="ECO:0000313" key="2">
    <source>
        <dbReference type="Proteomes" id="UP000285326"/>
    </source>
</evidence>
<protein>
    <submittedName>
        <fullName evidence="1">Uncharacterized protein</fullName>
    </submittedName>
</protein>
<proteinExistence type="predicted"/>
<dbReference type="AlphaFoldDB" id="A0A420J5A2"/>
<reference evidence="1 2" key="1">
    <citation type="journal article" date="2018" name="BMC Genomics">
        <title>Comparative genome analyses reveal sequence features reflecting distinct modes of host-adaptation between dicot and monocot powdery mildew.</title>
        <authorList>
            <person name="Wu Y."/>
            <person name="Ma X."/>
            <person name="Pan Z."/>
            <person name="Kale S.D."/>
            <person name="Song Y."/>
            <person name="King H."/>
            <person name="Zhang Q."/>
            <person name="Presley C."/>
            <person name="Deng X."/>
            <person name="Wei C.I."/>
            <person name="Xiao S."/>
        </authorList>
    </citation>
    <scope>NUCLEOTIDE SEQUENCE [LARGE SCALE GENOMIC DNA]</scope>
    <source>
        <strain evidence="1">UMSG1</strain>
    </source>
</reference>
<dbReference type="EMBL" id="MCBS01017680">
    <property type="protein sequence ID" value="RKF81943.1"/>
    <property type="molecule type" value="Genomic_DNA"/>
</dbReference>
<evidence type="ECO:0000313" key="1">
    <source>
        <dbReference type="EMBL" id="RKF81943.1"/>
    </source>
</evidence>
<name>A0A420J5A2_9PEZI</name>
<dbReference type="Proteomes" id="UP000285326">
    <property type="component" value="Unassembled WGS sequence"/>
</dbReference>
<feature type="non-terminal residue" evidence="1">
    <location>
        <position position="73"/>
    </location>
</feature>
<comment type="caution">
    <text evidence="1">The sequence shown here is derived from an EMBL/GenBank/DDBJ whole genome shotgun (WGS) entry which is preliminary data.</text>
</comment>